<reference evidence="4" key="1">
    <citation type="journal article" date="2019" name="Int. J. Syst. Evol. Microbiol.">
        <title>The Global Catalogue of Microorganisms (GCM) 10K type strain sequencing project: providing services to taxonomists for standard genome sequencing and annotation.</title>
        <authorList>
            <consortium name="The Broad Institute Genomics Platform"/>
            <consortium name="The Broad Institute Genome Sequencing Center for Infectious Disease"/>
            <person name="Wu L."/>
            <person name="Ma J."/>
        </authorList>
    </citation>
    <scope>NUCLEOTIDE SEQUENCE [LARGE SCALE GENOMIC DNA]</scope>
    <source>
        <strain evidence="4">CGMCC 4.7198</strain>
    </source>
</reference>
<dbReference type="Pfam" id="PF00857">
    <property type="entry name" value="Isochorismatase"/>
    <property type="match status" value="1"/>
</dbReference>
<protein>
    <submittedName>
        <fullName evidence="3">Isochorismatase family protein</fullName>
    </submittedName>
</protein>
<gene>
    <name evidence="3" type="ORF">ACFPYK_20990</name>
</gene>
<organism evidence="3 4">
    <name type="scientific">Mumia xiangluensis</name>
    <dbReference type="NCBI Taxonomy" id="1678900"/>
    <lineage>
        <taxon>Bacteria</taxon>
        <taxon>Bacillati</taxon>
        <taxon>Actinomycetota</taxon>
        <taxon>Actinomycetes</taxon>
        <taxon>Propionibacteriales</taxon>
        <taxon>Nocardioidaceae</taxon>
        <taxon>Mumia</taxon>
    </lineage>
</organism>
<evidence type="ECO:0000256" key="1">
    <source>
        <dbReference type="ARBA" id="ARBA00022801"/>
    </source>
</evidence>
<evidence type="ECO:0000313" key="4">
    <source>
        <dbReference type="Proteomes" id="UP001596097"/>
    </source>
</evidence>
<name>A0ABW1QU91_9ACTN</name>
<dbReference type="Gene3D" id="3.40.50.850">
    <property type="entry name" value="Isochorismatase-like"/>
    <property type="match status" value="1"/>
</dbReference>
<dbReference type="SUPFAM" id="SSF52499">
    <property type="entry name" value="Isochorismatase-like hydrolases"/>
    <property type="match status" value="1"/>
</dbReference>
<feature type="domain" description="Isochorismatase-like" evidence="2">
    <location>
        <begin position="24"/>
        <end position="199"/>
    </location>
</feature>
<proteinExistence type="predicted"/>
<dbReference type="PANTHER" id="PTHR43540:SF1">
    <property type="entry name" value="ISOCHORISMATASE HYDROLASE"/>
    <property type="match status" value="1"/>
</dbReference>
<dbReference type="EMBL" id="JBHSQL010000028">
    <property type="protein sequence ID" value="MFC6151893.1"/>
    <property type="molecule type" value="Genomic_DNA"/>
</dbReference>
<dbReference type="InterPro" id="IPR036380">
    <property type="entry name" value="Isochorismatase-like_sf"/>
</dbReference>
<keyword evidence="1" id="KW-0378">Hydrolase</keyword>
<dbReference type="InterPro" id="IPR050272">
    <property type="entry name" value="Isochorismatase-like_hydrls"/>
</dbReference>
<dbReference type="PANTHER" id="PTHR43540">
    <property type="entry name" value="PEROXYUREIDOACRYLATE/UREIDOACRYLATE AMIDOHYDROLASE-RELATED"/>
    <property type="match status" value="1"/>
</dbReference>
<evidence type="ECO:0000259" key="2">
    <source>
        <dbReference type="Pfam" id="PF00857"/>
    </source>
</evidence>
<dbReference type="RefSeq" id="WP_205602919.1">
    <property type="nucleotide sequence ID" value="NZ_JBHSQL010000028.1"/>
</dbReference>
<accession>A0ABW1QU91</accession>
<dbReference type="InterPro" id="IPR000868">
    <property type="entry name" value="Isochorismatase-like_dom"/>
</dbReference>
<evidence type="ECO:0000313" key="3">
    <source>
        <dbReference type="EMBL" id="MFC6151893.1"/>
    </source>
</evidence>
<dbReference type="Proteomes" id="UP001596097">
    <property type="component" value="Unassembled WGS sequence"/>
</dbReference>
<keyword evidence="4" id="KW-1185">Reference proteome</keyword>
<sequence>MTGVDDDAFPLALGVDLPPGRRPALVMVDLMRAYFDAASPLCLPSDDVLGPARRVLDAARAADVPVVHTRVAYDAVGTDGGVFLRKLPALQALVGGGPLSETVEEVAPITGEPVVVKQYASAFFGTTLSSTLASLGVDTVIVAGVSTSGCVRATAVDALQHGLIPLVVRDAVADRAAGPHEANLYDLQAKYAQVVTADEVVDYLGTV</sequence>
<comment type="caution">
    <text evidence="3">The sequence shown here is derived from an EMBL/GenBank/DDBJ whole genome shotgun (WGS) entry which is preliminary data.</text>
</comment>